<reference evidence="1" key="1">
    <citation type="journal article" date="2015" name="Nature">
        <title>Complex archaea that bridge the gap between prokaryotes and eukaryotes.</title>
        <authorList>
            <person name="Spang A."/>
            <person name="Saw J.H."/>
            <person name="Jorgensen S.L."/>
            <person name="Zaremba-Niedzwiedzka K."/>
            <person name="Martijn J."/>
            <person name="Lind A.E."/>
            <person name="van Eijk R."/>
            <person name="Schleper C."/>
            <person name="Guy L."/>
            <person name="Ettema T.J."/>
        </authorList>
    </citation>
    <scope>NUCLEOTIDE SEQUENCE</scope>
</reference>
<sequence>MVEMGVTCVTCEQVLTGGRCTNRMCPSYAPLEDDEHEECQQRNVELEGEVTRLRDFVVERVCFRCSEDFMLDGAVEEDCGELECQEARAALAPNSATER</sequence>
<accession>A0A0F9G0U6</accession>
<dbReference type="EMBL" id="LAZR01030303">
    <property type="protein sequence ID" value="KKL57017.1"/>
    <property type="molecule type" value="Genomic_DNA"/>
</dbReference>
<gene>
    <name evidence="1" type="ORF">LCGC14_2239610</name>
</gene>
<comment type="caution">
    <text evidence="1">The sequence shown here is derived from an EMBL/GenBank/DDBJ whole genome shotgun (WGS) entry which is preliminary data.</text>
</comment>
<proteinExistence type="predicted"/>
<name>A0A0F9G0U6_9ZZZZ</name>
<organism evidence="1">
    <name type="scientific">marine sediment metagenome</name>
    <dbReference type="NCBI Taxonomy" id="412755"/>
    <lineage>
        <taxon>unclassified sequences</taxon>
        <taxon>metagenomes</taxon>
        <taxon>ecological metagenomes</taxon>
    </lineage>
</organism>
<evidence type="ECO:0000313" key="1">
    <source>
        <dbReference type="EMBL" id="KKL57017.1"/>
    </source>
</evidence>
<protein>
    <submittedName>
        <fullName evidence="1">Uncharacterized protein</fullName>
    </submittedName>
</protein>
<dbReference type="AlphaFoldDB" id="A0A0F9G0U6"/>